<evidence type="ECO:0000256" key="1">
    <source>
        <dbReference type="SAM" id="Phobius"/>
    </source>
</evidence>
<gene>
    <name evidence="2" type="ORF">UT39_C0004G0007</name>
</gene>
<dbReference type="InterPro" id="IPR012902">
    <property type="entry name" value="N_methyl_site"/>
</dbReference>
<feature type="transmembrane region" description="Helical" evidence="1">
    <location>
        <begin position="12"/>
        <end position="36"/>
    </location>
</feature>
<comment type="caution">
    <text evidence="2">The sequence shown here is derived from an EMBL/GenBank/DDBJ whole genome shotgun (WGS) entry which is preliminary data.</text>
</comment>
<dbReference type="Pfam" id="PF07963">
    <property type="entry name" value="N_methyl"/>
    <property type="match status" value="1"/>
</dbReference>
<keyword evidence="1" id="KW-0472">Membrane</keyword>
<proteinExistence type="predicted"/>
<sequence>MKNYKQTQGVTIIELLIAIAITSIIGLGIVALQYILGQNQIAITTSYKSIEDANYASSMISKELRRASQSETGSYLLSNASDQNIVFYSDYDLDGRIERVQYQLVGTTLTKTITKPTGTPVTYSTDTTNTTISDIIRNGSDPLFYYYNENYPTDTENNPLPANQRLSDTRSIGIHLKVNTNANDNTKDYVVDSFINIRMLKDNL</sequence>
<evidence type="ECO:0000313" key="2">
    <source>
        <dbReference type="EMBL" id="KKR11648.1"/>
    </source>
</evidence>
<name>A0A0G0N895_9BACT</name>
<evidence type="ECO:0000313" key="3">
    <source>
        <dbReference type="Proteomes" id="UP000034246"/>
    </source>
</evidence>
<organism evidence="2 3">
    <name type="scientific">Candidatus Woesebacteria bacterium GW2011_GWA1_39_21</name>
    <dbReference type="NCBI Taxonomy" id="1618550"/>
    <lineage>
        <taxon>Bacteria</taxon>
        <taxon>Candidatus Woeseibacteriota</taxon>
    </lineage>
</organism>
<keyword evidence="1" id="KW-1133">Transmembrane helix</keyword>
<evidence type="ECO:0008006" key="4">
    <source>
        <dbReference type="Google" id="ProtNLM"/>
    </source>
</evidence>
<reference evidence="2 3" key="1">
    <citation type="journal article" date="2015" name="Nature">
        <title>rRNA introns, odd ribosomes, and small enigmatic genomes across a large radiation of phyla.</title>
        <authorList>
            <person name="Brown C.T."/>
            <person name="Hug L.A."/>
            <person name="Thomas B.C."/>
            <person name="Sharon I."/>
            <person name="Castelle C.J."/>
            <person name="Singh A."/>
            <person name="Wilkins M.J."/>
            <person name="Williams K.H."/>
            <person name="Banfield J.F."/>
        </authorList>
    </citation>
    <scope>NUCLEOTIDE SEQUENCE [LARGE SCALE GENOMIC DNA]</scope>
</reference>
<protein>
    <recommendedName>
        <fullName evidence="4">Prepilin-type N-terminal cleavage/methylation domain-containing protein</fullName>
    </recommendedName>
</protein>
<keyword evidence="1" id="KW-0812">Transmembrane</keyword>
<dbReference type="Proteomes" id="UP000034246">
    <property type="component" value="Unassembled WGS sequence"/>
</dbReference>
<accession>A0A0G0N895</accession>
<dbReference type="AlphaFoldDB" id="A0A0G0N895"/>
<dbReference type="STRING" id="1618550.UT39_C0004G0007"/>
<dbReference type="EMBL" id="LBWP01000004">
    <property type="protein sequence ID" value="KKR11648.1"/>
    <property type="molecule type" value="Genomic_DNA"/>
</dbReference>